<feature type="compositionally biased region" description="Low complexity" evidence="1">
    <location>
        <begin position="120"/>
        <end position="134"/>
    </location>
</feature>
<name>A0A5B0LXM7_PUCGR</name>
<feature type="region of interest" description="Disordered" evidence="1">
    <location>
        <begin position="106"/>
        <end position="134"/>
    </location>
</feature>
<dbReference type="Proteomes" id="UP000324748">
    <property type="component" value="Unassembled WGS sequence"/>
</dbReference>
<dbReference type="EMBL" id="VSWC01000183">
    <property type="protein sequence ID" value="KAA1069617.1"/>
    <property type="molecule type" value="Genomic_DNA"/>
</dbReference>
<evidence type="ECO:0000313" key="3">
    <source>
        <dbReference type="Proteomes" id="UP000324748"/>
    </source>
</evidence>
<dbReference type="OrthoDB" id="7691805at2759"/>
<evidence type="ECO:0000313" key="2">
    <source>
        <dbReference type="EMBL" id="KAA1069617.1"/>
    </source>
</evidence>
<dbReference type="AlphaFoldDB" id="A0A5B0LXM7"/>
<proteinExistence type="predicted"/>
<keyword evidence="3" id="KW-1185">Reference proteome</keyword>
<evidence type="ECO:0000256" key="1">
    <source>
        <dbReference type="SAM" id="MobiDB-lite"/>
    </source>
</evidence>
<protein>
    <recommendedName>
        <fullName evidence="4">GAG-pre-integrase domain-containing protein</fullName>
    </recommendedName>
</protein>
<organism evidence="2 3">
    <name type="scientific">Puccinia graminis f. sp. tritici</name>
    <dbReference type="NCBI Taxonomy" id="56615"/>
    <lineage>
        <taxon>Eukaryota</taxon>
        <taxon>Fungi</taxon>
        <taxon>Dikarya</taxon>
        <taxon>Basidiomycota</taxon>
        <taxon>Pucciniomycotina</taxon>
        <taxon>Pucciniomycetes</taxon>
        <taxon>Pucciniales</taxon>
        <taxon>Pucciniaceae</taxon>
        <taxon>Puccinia</taxon>
    </lineage>
</organism>
<reference evidence="2 3" key="1">
    <citation type="submission" date="2019-05" db="EMBL/GenBank/DDBJ databases">
        <title>Emergence of the Ug99 lineage of the wheat stem rust pathogen through somatic hybridization.</title>
        <authorList>
            <person name="Li F."/>
            <person name="Upadhyaya N.M."/>
            <person name="Sperschneider J."/>
            <person name="Matny O."/>
            <person name="Nguyen-Phuc H."/>
            <person name="Mago R."/>
            <person name="Raley C."/>
            <person name="Miller M.E."/>
            <person name="Silverstein K.A.T."/>
            <person name="Henningsen E."/>
            <person name="Hirsch C.D."/>
            <person name="Visser B."/>
            <person name="Pretorius Z.A."/>
            <person name="Steffenson B.J."/>
            <person name="Schwessinger B."/>
            <person name="Dodds P.N."/>
            <person name="Figueroa M."/>
        </authorList>
    </citation>
    <scope>NUCLEOTIDE SEQUENCE [LARGE SCALE GENOMIC DNA]</scope>
    <source>
        <strain evidence="2">21-0</strain>
    </source>
</reference>
<evidence type="ECO:0008006" key="4">
    <source>
        <dbReference type="Google" id="ProtNLM"/>
    </source>
</evidence>
<sequence length="161" mass="18032">MKGRYLGNLPSLEFHNHRSMLTTSKHLHKSIGHVNYHRLQHKLGIPVKAATVCEACAVSKITKALFHEQRSTTTKPFEEIHLDLHSAPSAQRLGSKPPLFNFIYPQPQGPAFKPQPRQQSLTPLSTTSSTTTSSSTITINTFNRYTTHSTASSRTILYHDI</sequence>
<comment type="caution">
    <text evidence="2">The sequence shown here is derived from an EMBL/GenBank/DDBJ whole genome shotgun (WGS) entry which is preliminary data.</text>
</comment>
<gene>
    <name evidence="2" type="ORF">PGT21_029856</name>
</gene>
<accession>A0A5B0LXM7</accession>